<evidence type="ECO:0000313" key="10">
    <source>
        <dbReference type="EMBL" id="KAB8290876.1"/>
    </source>
</evidence>
<protein>
    <recommendedName>
        <fullName evidence="12">Major facilitator superfamily (MFS) profile domain-containing protein</fullName>
    </recommendedName>
</protein>
<dbReference type="Pfam" id="PF00854">
    <property type="entry name" value="PTR2"/>
    <property type="match status" value="1"/>
</dbReference>
<feature type="region of interest" description="Disordered" evidence="8">
    <location>
        <begin position="569"/>
        <end position="589"/>
    </location>
</feature>
<feature type="transmembrane region" description="Helical" evidence="9">
    <location>
        <begin position="526"/>
        <end position="546"/>
    </location>
</feature>
<feature type="transmembrane region" description="Helical" evidence="9">
    <location>
        <begin position="435"/>
        <end position="452"/>
    </location>
</feature>
<evidence type="ECO:0000313" key="11">
    <source>
        <dbReference type="Proteomes" id="UP000326757"/>
    </source>
</evidence>
<dbReference type="PROSITE" id="PS01023">
    <property type="entry name" value="PTR2_2"/>
    <property type="match status" value="1"/>
</dbReference>
<dbReference type="FunFam" id="1.20.1250.20:FF:000085">
    <property type="entry name" value="MFS peptide transporter Ptr2"/>
    <property type="match status" value="1"/>
</dbReference>
<keyword evidence="11" id="KW-1185">Reference proteome</keyword>
<evidence type="ECO:0000256" key="4">
    <source>
        <dbReference type="ARBA" id="ARBA00022692"/>
    </source>
</evidence>
<comment type="subcellular location">
    <subcellularLocation>
        <location evidence="1 7">Membrane</location>
        <topology evidence="1 7">Multi-pass membrane protein</topology>
    </subcellularLocation>
</comment>
<keyword evidence="6 9" id="KW-0472">Membrane</keyword>
<feature type="transmembrane region" description="Helical" evidence="9">
    <location>
        <begin position="195"/>
        <end position="221"/>
    </location>
</feature>
<dbReference type="InterPro" id="IPR018456">
    <property type="entry name" value="PTR2_symporter_CS"/>
</dbReference>
<evidence type="ECO:0000256" key="2">
    <source>
        <dbReference type="ARBA" id="ARBA00005982"/>
    </source>
</evidence>
<feature type="transmembrane region" description="Helical" evidence="9">
    <location>
        <begin position="251"/>
        <end position="272"/>
    </location>
</feature>
<evidence type="ECO:0008006" key="12">
    <source>
        <dbReference type="Google" id="ProtNLM"/>
    </source>
</evidence>
<feature type="transmembrane region" description="Helical" evidence="9">
    <location>
        <begin position="278"/>
        <end position="298"/>
    </location>
</feature>
<name>A0A5N6JR36_MONLA</name>
<evidence type="ECO:0000256" key="5">
    <source>
        <dbReference type="ARBA" id="ARBA00022989"/>
    </source>
</evidence>
<evidence type="ECO:0000256" key="3">
    <source>
        <dbReference type="ARBA" id="ARBA00022448"/>
    </source>
</evidence>
<dbReference type="SUPFAM" id="SSF103473">
    <property type="entry name" value="MFS general substrate transporter"/>
    <property type="match status" value="1"/>
</dbReference>
<dbReference type="GO" id="GO:0005886">
    <property type="term" value="C:plasma membrane"/>
    <property type="evidence" value="ECO:0007669"/>
    <property type="project" value="UniProtKB-ARBA"/>
</dbReference>
<evidence type="ECO:0000256" key="7">
    <source>
        <dbReference type="RuleBase" id="RU003755"/>
    </source>
</evidence>
<feature type="compositionally biased region" description="Polar residues" evidence="8">
    <location>
        <begin position="1"/>
        <end position="12"/>
    </location>
</feature>
<feature type="transmembrane region" description="Helical" evidence="9">
    <location>
        <begin position="406"/>
        <end position="423"/>
    </location>
</feature>
<gene>
    <name evidence="10" type="ORF">EYC80_008513</name>
</gene>
<accession>A0A5N6JR36</accession>
<feature type="transmembrane region" description="Helical" evidence="9">
    <location>
        <begin position="359"/>
        <end position="376"/>
    </location>
</feature>
<feature type="transmembrane region" description="Helical" evidence="9">
    <location>
        <begin position="134"/>
        <end position="154"/>
    </location>
</feature>
<keyword evidence="4 7" id="KW-0812">Transmembrane</keyword>
<dbReference type="Gene3D" id="1.20.1250.20">
    <property type="entry name" value="MFS general substrate transporter like domains"/>
    <property type="match status" value="1"/>
</dbReference>
<dbReference type="PANTHER" id="PTHR11654">
    <property type="entry name" value="OLIGOPEPTIDE TRANSPORTER-RELATED"/>
    <property type="match status" value="1"/>
</dbReference>
<dbReference type="InterPro" id="IPR036259">
    <property type="entry name" value="MFS_trans_sf"/>
</dbReference>
<evidence type="ECO:0000256" key="9">
    <source>
        <dbReference type="SAM" id="Phobius"/>
    </source>
</evidence>
<sequence length="589" mass="65041">MSGYESNKQGSLGTRALSQPDRVADAARISGNTISPYPARSKSPKDEVSPTKDTRQNSVGSDTIIDEEGPTEEEKKSLRRVGDSLPISAWLVAIVELCERFSYYGCVGLFQNYIQRPLDGSLGRGALGMGHRTATALTVFFSMWCYFTPIFGAIMADQYLGRFKAIIYFAIVYMVGLLVLVLTSLPIALHGGAGLGGFIAAILIIGVGTGGIKANVSPLIADQYTRRRMAIKVLDNGERVIIDPAVTISRIYLIFYWCINIGALSLLATPYMERDIGFWSAYLMCLCVFLVGFATLLLGRKQYVVRPPNGTVITDAFKVIGMMIKHRKLDAAKPSYQTANNIPQSNRWDDQFVDEVKRALIACRVFIFYPIYWLVYSQFSSNFVSQAGEMDTHGVPNDLSQNFDPISIIILVPIMDRLVYPLFRKLHIKFRPISRITFGFIVASLSMMYAAITQHLIYKAGPCYGQPLNCLAAVLPDGTIQPNNVHFAIQIPAYIFIGVSEIFASVTGLEYAYTKAPVSMKSFVQAMFLLTNAFGFALGEAFIPLVGHPTIMWMFVGLCGDAQEDELNSLDAKAEDSEKRNNDTDGGKV</sequence>
<keyword evidence="5 9" id="KW-1133">Transmembrane helix</keyword>
<dbReference type="OrthoDB" id="8904098at2759"/>
<feature type="transmembrane region" description="Helical" evidence="9">
    <location>
        <begin position="491"/>
        <end position="514"/>
    </location>
</feature>
<dbReference type="AlphaFoldDB" id="A0A5N6JR36"/>
<dbReference type="Proteomes" id="UP000326757">
    <property type="component" value="Unassembled WGS sequence"/>
</dbReference>
<organism evidence="10 11">
    <name type="scientific">Monilinia laxa</name>
    <name type="common">Brown rot fungus</name>
    <name type="synonym">Sclerotinia laxa</name>
    <dbReference type="NCBI Taxonomy" id="61186"/>
    <lineage>
        <taxon>Eukaryota</taxon>
        <taxon>Fungi</taxon>
        <taxon>Dikarya</taxon>
        <taxon>Ascomycota</taxon>
        <taxon>Pezizomycotina</taxon>
        <taxon>Leotiomycetes</taxon>
        <taxon>Helotiales</taxon>
        <taxon>Sclerotiniaceae</taxon>
        <taxon>Monilinia</taxon>
    </lineage>
</organism>
<dbReference type="PROSITE" id="PS01022">
    <property type="entry name" value="PTR2_1"/>
    <property type="match status" value="1"/>
</dbReference>
<feature type="compositionally biased region" description="Basic and acidic residues" evidence="8">
    <location>
        <begin position="572"/>
        <end position="589"/>
    </location>
</feature>
<dbReference type="InterPro" id="IPR000109">
    <property type="entry name" value="POT_fam"/>
</dbReference>
<dbReference type="GO" id="GO:0071916">
    <property type="term" value="F:dipeptide transmembrane transporter activity"/>
    <property type="evidence" value="ECO:0007669"/>
    <property type="project" value="UniProtKB-ARBA"/>
</dbReference>
<feature type="compositionally biased region" description="Basic and acidic residues" evidence="8">
    <location>
        <begin position="43"/>
        <end position="55"/>
    </location>
</feature>
<comment type="caution">
    <text evidence="10">The sequence shown here is derived from an EMBL/GenBank/DDBJ whole genome shotgun (WGS) entry which is preliminary data.</text>
</comment>
<comment type="similarity">
    <text evidence="2 7">Belongs to the major facilitator superfamily. Proton-dependent oligopeptide transporter (POT/PTR) (TC 2.A.17) family.</text>
</comment>
<evidence type="ECO:0000256" key="1">
    <source>
        <dbReference type="ARBA" id="ARBA00004141"/>
    </source>
</evidence>
<proteinExistence type="inferred from homology"/>
<evidence type="ECO:0000256" key="8">
    <source>
        <dbReference type="SAM" id="MobiDB-lite"/>
    </source>
</evidence>
<feature type="region of interest" description="Disordered" evidence="8">
    <location>
        <begin position="1"/>
        <end position="78"/>
    </location>
</feature>
<reference evidence="10 11" key="1">
    <citation type="submission" date="2019-06" db="EMBL/GenBank/DDBJ databases">
        <title>Genome Sequence of the Brown Rot Fungal Pathogen Monilinia laxa.</title>
        <authorList>
            <person name="De Miccolis Angelini R.M."/>
            <person name="Landi L."/>
            <person name="Abate D."/>
            <person name="Pollastro S."/>
            <person name="Romanazzi G."/>
            <person name="Faretra F."/>
        </authorList>
    </citation>
    <scope>NUCLEOTIDE SEQUENCE [LARGE SCALE GENOMIC DNA]</scope>
    <source>
        <strain evidence="10 11">Mlax316</strain>
    </source>
</reference>
<keyword evidence="3 7" id="KW-0813">Transport</keyword>
<evidence type="ECO:0000256" key="6">
    <source>
        <dbReference type="ARBA" id="ARBA00023136"/>
    </source>
</evidence>
<feature type="transmembrane region" description="Helical" evidence="9">
    <location>
        <begin position="166"/>
        <end position="189"/>
    </location>
</feature>
<dbReference type="EMBL" id="VIGI01000016">
    <property type="protein sequence ID" value="KAB8290876.1"/>
    <property type="molecule type" value="Genomic_DNA"/>
</dbReference>